<dbReference type="PRINTS" id="PR00035">
    <property type="entry name" value="HTHGNTR"/>
</dbReference>
<evidence type="ECO:0000256" key="1">
    <source>
        <dbReference type="ARBA" id="ARBA00023015"/>
    </source>
</evidence>
<dbReference type="Pfam" id="PF00392">
    <property type="entry name" value="GntR"/>
    <property type="match status" value="1"/>
</dbReference>
<dbReference type="PANTHER" id="PTHR43537">
    <property type="entry name" value="TRANSCRIPTIONAL REGULATOR, GNTR FAMILY"/>
    <property type="match status" value="1"/>
</dbReference>
<dbReference type="SMART" id="SM00895">
    <property type="entry name" value="FCD"/>
    <property type="match status" value="1"/>
</dbReference>
<dbReference type="PANTHER" id="PTHR43537:SF41">
    <property type="entry name" value="TRANSCRIPTIONAL REGULATORY PROTEIN"/>
    <property type="match status" value="1"/>
</dbReference>
<reference evidence="5 6" key="2">
    <citation type="submission" date="2024-11" db="EMBL/GenBank/DDBJ databases">
        <title>Using genomics to understand microbial adaptation to soil warming.</title>
        <authorList>
            <person name="Deangelis K.M. PhD."/>
        </authorList>
    </citation>
    <scope>NUCLEOTIDE SEQUENCE [LARGE SCALE GENOMIC DNA]</scope>
    <source>
        <strain evidence="5 6">GAS97</strain>
    </source>
</reference>
<dbReference type="CDD" id="cd07377">
    <property type="entry name" value="WHTH_GntR"/>
    <property type="match status" value="1"/>
</dbReference>
<keyword evidence="6" id="KW-1185">Reference proteome</keyword>
<dbReference type="Gene3D" id="1.20.120.530">
    <property type="entry name" value="GntR ligand-binding domain-like"/>
    <property type="match status" value="1"/>
</dbReference>
<sequence length="266" mass="30173">MDTKAGSWYICLSLPNRQSAMATATPTKRSSKTMASPEPEVVERVTRKIVRPTAVELVTDEIRQMILSGQISPGSVLRQEVLAEELGVSRVPVREAITRLHSEGLLNVVPHKGAYVQELSVDEVRETFNIRLRLEPWVFSEAIPLITDVEIGKAERIVKDMDKATGGEWGSLNWKLHETLYRPARCDITLQMLRVLHDRCDRYFRFQVVKVPIREQSHAEHMAIIDACRNRDVKLGTKLLETHVKIASQQIMSIVEAVMAKAERAR</sequence>
<dbReference type="Pfam" id="PF07729">
    <property type="entry name" value="FCD"/>
    <property type="match status" value="1"/>
</dbReference>
<dbReference type="InterPro" id="IPR036390">
    <property type="entry name" value="WH_DNA-bd_sf"/>
</dbReference>
<dbReference type="SUPFAM" id="SSF48008">
    <property type="entry name" value="GntR ligand-binding domain-like"/>
    <property type="match status" value="1"/>
</dbReference>
<dbReference type="PROSITE" id="PS50949">
    <property type="entry name" value="HTH_GNTR"/>
    <property type="match status" value="1"/>
</dbReference>
<dbReference type="Proteomes" id="UP001620514">
    <property type="component" value="Unassembled WGS sequence"/>
</dbReference>
<dbReference type="InterPro" id="IPR011711">
    <property type="entry name" value="GntR_C"/>
</dbReference>
<gene>
    <name evidence="5" type="ORF">ABH943_005932</name>
</gene>
<proteinExistence type="predicted"/>
<dbReference type="InterPro" id="IPR036388">
    <property type="entry name" value="WH-like_DNA-bd_sf"/>
</dbReference>
<evidence type="ECO:0000313" key="5">
    <source>
        <dbReference type="EMBL" id="MFK4445900.1"/>
    </source>
</evidence>
<organism evidence="5 6">
    <name type="scientific">Caballeronia udeis</name>
    <dbReference type="NCBI Taxonomy" id="1232866"/>
    <lineage>
        <taxon>Bacteria</taxon>
        <taxon>Pseudomonadati</taxon>
        <taxon>Pseudomonadota</taxon>
        <taxon>Betaproteobacteria</taxon>
        <taxon>Burkholderiales</taxon>
        <taxon>Burkholderiaceae</taxon>
        <taxon>Caballeronia</taxon>
    </lineage>
</organism>
<keyword evidence="1" id="KW-0805">Transcription regulation</keyword>
<dbReference type="InterPro" id="IPR000524">
    <property type="entry name" value="Tscrpt_reg_HTH_GntR"/>
</dbReference>
<keyword evidence="2 5" id="KW-0238">DNA-binding</keyword>
<evidence type="ECO:0000259" key="4">
    <source>
        <dbReference type="PROSITE" id="PS50949"/>
    </source>
</evidence>
<dbReference type="EMBL" id="JBIYDN010000022">
    <property type="protein sequence ID" value="MFK4445900.1"/>
    <property type="molecule type" value="Genomic_DNA"/>
</dbReference>
<dbReference type="InterPro" id="IPR008920">
    <property type="entry name" value="TF_FadR/GntR_C"/>
</dbReference>
<dbReference type="Gene3D" id="1.10.10.10">
    <property type="entry name" value="Winged helix-like DNA-binding domain superfamily/Winged helix DNA-binding domain"/>
    <property type="match status" value="1"/>
</dbReference>
<feature type="domain" description="HTH gntR-type" evidence="4">
    <location>
        <begin position="52"/>
        <end position="119"/>
    </location>
</feature>
<reference evidence="5 6" key="1">
    <citation type="submission" date="2024-10" db="EMBL/GenBank/DDBJ databases">
        <authorList>
            <person name="Deangelis K."/>
            <person name="Huntemann M."/>
            <person name="Clum A."/>
            <person name="Wang J."/>
            <person name="Palaniappan K."/>
            <person name="Ritter S."/>
            <person name="Chen I.-M."/>
            <person name="Stamatis D."/>
            <person name="Reddy T."/>
            <person name="O'Malley R."/>
            <person name="Daum C."/>
            <person name="Ng V."/>
            <person name="Ivanova N."/>
            <person name="Kyrpides N."/>
            <person name="Woyke T."/>
        </authorList>
    </citation>
    <scope>NUCLEOTIDE SEQUENCE [LARGE SCALE GENOMIC DNA]</scope>
    <source>
        <strain evidence="5 6">GAS97</strain>
    </source>
</reference>
<accession>A0ABW8MTE9</accession>
<dbReference type="GO" id="GO:0003677">
    <property type="term" value="F:DNA binding"/>
    <property type="evidence" value="ECO:0007669"/>
    <property type="project" value="UniProtKB-KW"/>
</dbReference>
<protein>
    <submittedName>
        <fullName evidence="5">DNA-binding GntR family transcriptional regulator</fullName>
    </submittedName>
</protein>
<comment type="caution">
    <text evidence="5">The sequence shown here is derived from an EMBL/GenBank/DDBJ whole genome shotgun (WGS) entry which is preliminary data.</text>
</comment>
<keyword evidence="3" id="KW-0804">Transcription</keyword>
<evidence type="ECO:0000256" key="3">
    <source>
        <dbReference type="ARBA" id="ARBA00023163"/>
    </source>
</evidence>
<dbReference type="SUPFAM" id="SSF46785">
    <property type="entry name" value="Winged helix' DNA-binding domain"/>
    <property type="match status" value="1"/>
</dbReference>
<dbReference type="RefSeq" id="WP_404610850.1">
    <property type="nucleotide sequence ID" value="NZ_JBIYDN010000022.1"/>
</dbReference>
<evidence type="ECO:0000256" key="2">
    <source>
        <dbReference type="ARBA" id="ARBA00023125"/>
    </source>
</evidence>
<dbReference type="SMART" id="SM00345">
    <property type="entry name" value="HTH_GNTR"/>
    <property type="match status" value="1"/>
</dbReference>
<evidence type="ECO:0000313" key="6">
    <source>
        <dbReference type="Proteomes" id="UP001620514"/>
    </source>
</evidence>
<name>A0ABW8MTE9_9BURK</name>